<keyword evidence="4 6" id="KW-1133">Transmembrane helix</keyword>
<feature type="transmembrane region" description="Helical" evidence="6">
    <location>
        <begin position="20"/>
        <end position="39"/>
    </location>
</feature>
<feature type="transmembrane region" description="Helical" evidence="6">
    <location>
        <begin position="199"/>
        <end position="217"/>
    </location>
</feature>
<evidence type="ECO:0000256" key="6">
    <source>
        <dbReference type="SAM" id="Phobius"/>
    </source>
</evidence>
<dbReference type="AlphaFoldDB" id="A0A6J7FRC5"/>
<dbReference type="GO" id="GO:0015171">
    <property type="term" value="F:amino acid transmembrane transporter activity"/>
    <property type="evidence" value="ECO:0007669"/>
    <property type="project" value="TreeGrafter"/>
</dbReference>
<feature type="transmembrane region" description="Helical" evidence="6">
    <location>
        <begin position="124"/>
        <end position="147"/>
    </location>
</feature>
<feature type="transmembrane region" description="Helical" evidence="6">
    <location>
        <begin position="159"/>
        <end position="178"/>
    </location>
</feature>
<gene>
    <name evidence="7" type="ORF">UFOPK3573_00414</name>
</gene>
<dbReference type="PIRSF" id="PIRSF006324">
    <property type="entry name" value="LeuE"/>
    <property type="match status" value="1"/>
</dbReference>
<dbReference type="GO" id="GO:0005886">
    <property type="term" value="C:plasma membrane"/>
    <property type="evidence" value="ECO:0007669"/>
    <property type="project" value="UniProtKB-SubCell"/>
</dbReference>
<evidence type="ECO:0000256" key="3">
    <source>
        <dbReference type="ARBA" id="ARBA00022692"/>
    </source>
</evidence>
<keyword evidence="2" id="KW-1003">Cell membrane</keyword>
<protein>
    <submittedName>
        <fullName evidence="7">Unannotated protein</fullName>
    </submittedName>
</protein>
<dbReference type="PANTHER" id="PTHR30086:SF20">
    <property type="entry name" value="ARGININE EXPORTER PROTEIN ARGO-RELATED"/>
    <property type="match status" value="1"/>
</dbReference>
<dbReference type="InterPro" id="IPR001123">
    <property type="entry name" value="LeuE-type"/>
</dbReference>
<organism evidence="7">
    <name type="scientific">freshwater metagenome</name>
    <dbReference type="NCBI Taxonomy" id="449393"/>
    <lineage>
        <taxon>unclassified sequences</taxon>
        <taxon>metagenomes</taxon>
        <taxon>ecological metagenomes</taxon>
    </lineage>
</organism>
<dbReference type="PANTHER" id="PTHR30086">
    <property type="entry name" value="ARGININE EXPORTER PROTEIN ARGO"/>
    <property type="match status" value="1"/>
</dbReference>
<reference evidence="7" key="1">
    <citation type="submission" date="2020-05" db="EMBL/GenBank/DDBJ databases">
        <authorList>
            <person name="Chiriac C."/>
            <person name="Salcher M."/>
            <person name="Ghai R."/>
            <person name="Kavagutti S V."/>
        </authorList>
    </citation>
    <scope>NUCLEOTIDE SEQUENCE</scope>
</reference>
<proteinExistence type="predicted"/>
<keyword evidence="3 6" id="KW-0812">Transmembrane</keyword>
<dbReference type="EMBL" id="CAFBMJ010000019">
    <property type="protein sequence ID" value="CAB4896478.1"/>
    <property type="molecule type" value="Genomic_DNA"/>
</dbReference>
<evidence type="ECO:0000256" key="5">
    <source>
        <dbReference type="ARBA" id="ARBA00023136"/>
    </source>
</evidence>
<evidence type="ECO:0000313" key="7">
    <source>
        <dbReference type="EMBL" id="CAB4896478.1"/>
    </source>
</evidence>
<comment type="subcellular location">
    <subcellularLocation>
        <location evidence="1">Cell membrane</location>
        <topology evidence="1">Multi-pass membrane protein</topology>
    </subcellularLocation>
</comment>
<accession>A0A6J7FRC5</accession>
<sequence>MHESTPYRLGIPSLDSLLTFAAASLALLVIPGPAVLYIINRSVSDGRSVALSAVAGLEIGNFFHVVAATAGLSAIIAASQTAFTAVKWIGAGYLVFIGLRTLLRKPAVFSDTSTSVTLRRSFTQGIIVNIFNPKVALFFLSFLPQFIDTGRGSPALQSLILGSTFVLIGCITDAMYALTASALRARLLTGRSLPFVQRYVAGTVFVLLGVVAGTAVAPTSS</sequence>
<feature type="transmembrane region" description="Helical" evidence="6">
    <location>
        <begin position="85"/>
        <end position="103"/>
    </location>
</feature>
<feature type="transmembrane region" description="Helical" evidence="6">
    <location>
        <begin position="59"/>
        <end position="79"/>
    </location>
</feature>
<evidence type="ECO:0000256" key="2">
    <source>
        <dbReference type="ARBA" id="ARBA00022475"/>
    </source>
</evidence>
<dbReference type="Pfam" id="PF01810">
    <property type="entry name" value="LysE"/>
    <property type="match status" value="1"/>
</dbReference>
<name>A0A6J7FRC5_9ZZZZ</name>
<evidence type="ECO:0000256" key="4">
    <source>
        <dbReference type="ARBA" id="ARBA00022989"/>
    </source>
</evidence>
<keyword evidence="5 6" id="KW-0472">Membrane</keyword>
<evidence type="ECO:0000256" key="1">
    <source>
        <dbReference type="ARBA" id="ARBA00004651"/>
    </source>
</evidence>